<name>A0A6J5DAE3_9BURK</name>
<keyword evidence="4 9" id="KW-1003">Cell membrane</keyword>
<dbReference type="InterPro" id="IPR010129">
    <property type="entry name" value="T1SS_HlyD"/>
</dbReference>
<dbReference type="Gene3D" id="2.40.50.100">
    <property type="match status" value="1"/>
</dbReference>
<feature type="domain" description="AprE-like beta-barrel" evidence="11">
    <location>
        <begin position="361"/>
        <end position="450"/>
    </location>
</feature>
<evidence type="ECO:0000313" key="12">
    <source>
        <dbReference type="EMBL" id="CAB3751249.1"/>
    </source>
</evidence>
<dbReference type="SUPFAM" id="SSF111369">
    <property type="entry name" value="HlyD-like secretion proteins"/>
    <property type="match status" value="1"/>
</dbReference>
<evidence type="ECO:0000256" key="6">
    <source>
        <dbReference type="ARBA" id="ARBA00022692"/>
    </source>
</evidence>
<proteinExistence type="inferred from homology"/>
<evidence type="ECO:0000256" key="9">
    <source>
        <dbReference type="RuleBase" id="RU365093"/>
    </source>
</evidence>
<protein>
    <recommendedName>
        <fullName evidence="9">Membrane fusion protein (MFP) family protein</fullName>
    </recommendedName>
</protein>
<comment type="similarity">
    <text evidence="2 9">Belongs to the membrane fusion protein (MFP) (TC 8.A.1) family.</text>
</comment>
<dbReference type="Gene3D" id="2.40.30.170">
    <property type="match status" value="1"/>
</dbReference>
<dbReference type="RefSeq" id="WP_175109977.1">
    <property type="nucleotide sequence ID" value="NZ_CADIKF010000006.1"/>
</dbReference>
<evidence type="ECO:0000256" key="2">
    <source>
        <dbReference type="ARBA" id="ARBA00009477"/>
    </source>
</evidence>
<keyword evidence="8 9" id="KW-0472">Membrane</keyword>
<sequence length="473" mass="51638">MKLVQLQAFGDLLRRYGAVFRAAWSMRAQLDGEPKLAYERAFLPANLELVETPVHPAPRWAMRVLVAFAALVLLLAVFGRLDIVAVAEGKLIPDERVKIIQPAITGVVRSILVEDGQRVQAGQLLMQLDATQAAADSDSARTSRIDAALAAARSRALLDAQSAGHAPVVPPVDGASAVQQAEMQHFADGLYREYQDKLNSSAAELHKREAALQTTRVEIGKLSATAPLARQQANQYRALATDKYVAQTDYLTKEQAALEQEHDLAARESSAHELMAAVDEQRADLASITSEFRSKQLDALDKATQQYRQSRNDETKADTRQQLLSVTAPVAGTVQQLAVHTLGGVATAAQAVMEIVPDNTLEVEANIENKDIGFVRPGQIALVKIKAFPYTTFGYLTGTVVSVSNDAVQDRKHGLMFVTRVHLPTNRIRANGAWVHLTPGMEVTAEIHTGKRSVADYFLDPVVRSGEESLRER</sequence>
<keyword evidence="7 9" id="KW-1133">Transmembrane helix</keyword>
<dbReference type="Proteomes" id="UP000494329">
    <property type="component" value="Unassembled WGS sequence"/>
</dbReference>
<dbReference type="GO" id="GO:0015031">
    <property type="term" value="P:protein transport"/>
    <property type="evidence" value="ECO:0007669"/>
    <property type="project" value="InterPro"/>
</dbReference>
<dbReference type="GO" id="GO:0005886">
    <property type="term" value="C:plasma membrane"/>
    <property type="evidence" value="ECO:0007669"/>
    <property type="project" value="UniProtKB-SubCell"/>
</dbReference>
<evidence type="ECO:0000256" key="1">
    <source>
        <dbReference type="ARBA" id="ARBA00004377"/>
    </source>
</evidence>
<keyword evidence="5 9" id="KW-0997">Cell inner membrane</keyword>
<dbReference type="Pfam" id="PF26002">
    <property type="entry name" value="Beta-barrel_AprE"/>
    <property type="match status" value="1"/>
</dbReference>
<keyword evidence="6 9" id="KW-0812">Transmembrane</keyword>
<dbReference type="PANTHER" id="PTHR30386:SF26">
    <property type="entry name" value="TRANSPORT PROTEIN COMB"/>
    <property type="match status" value="1"/>
</dbReference>
<dbReference type="Pfam" id="PF25988">
    <property type="entry name" value="HH_CyaD"/>
    <property type="match status" value="1"/>
</dbReference>
<keyword evidence="13" id="KW-1185">Reference proteome</keyword>
<dbReference type="EMBL" id="CADIKF010000006">
    <property type="protein sequence ID" value="CAB3751249.1"/>
    <property type="molecule type" value="Genomic_DNA"/>
</dbReference>
<comment type="subcellular location">
    <subcellularLocation>
        <location evidence="1 9">Cell inner membrane</location>
        <topology evidence="1 9">Single-pass membrane protein</topology>
    </subcellularLocation>
</comment>
<evidence type="ECO:0000259" key="11">
    <source>
        <dbReference type="Pfam" id="PF26002"/>
    </source>
</evidence>
<reference evidence="12 13" key="1">
    <citation type="submission" date="2020-04" db="EMBL/GenBank/DDBJ databases">
        <authorList>
            <person name="De Canck E."/>
        </authorList>
    </citation>
    <scope>NUCLEOTIDE SEQUENCE [LARGE SCALE GENOMIC DNA]</scope>
    <source>
        <strain evidence="12 13">LMG 29739</strain>
    </source>
</reference>
<gene>
    <name evidence="12" type="primary">ltxD</name>
    <name evidence="12" type="ORF">LMG29739_01264</name>
</gene>
<feature type="domain" description="CyaD-like alpha-helical hairpin" evidence="10">
    <location>
        <begin position="129"/>
        <end position="324"/>
    </location>
</feature>
<dbReference type="PANTHER" id="PTHR30386">
    <property type="entry name" value="MEMBRANE FUSION SUBUNIT OF EMRAB-TOLC MULTIDRUG EFFLUX PUMP"/>
    <property type="match status" value="1"/>
</dbReference>
<feature type="transmembrane region" description="Helical" evidence="9">
    <location>
        <begin position="60"/>
        <end position="81"/>
    </location>
</feature>
<dbReference type="InterPro" id="IPR059040">
    <property type="entry name" value="HH_CyaD-like"/>
</dbReference>
<evidence type="ECO:0000259" key="10">
    <source>
        <dbReference type="Pfam" id="PF25988"/>
    </source>
</evidence>
<dbReference type="NCBIfam" id="TIGR01843">
    <property type="entry name" value="type_I_hlyD"/>
    <property type="match status" value="1"/>
</dbReference>
<dbReference type="PRINTS" id="PR01490">
    <property type="entry name" value="RTXTOXIND"/>
</dbReference>
<evidence type="ECO:0000256" key="8">
    <source>
        <dbReference type="ARBA" id="ARBA00023136"/>
    </source>
</evidence>
<keyword evidence="3 9" id="KW-0813">Transport</keyword>
<dbReference type="InterPro" id="IPR058982">
    <property type="entry name" value="Beta-barrel_AprE"/>
</dbReference>
<evidence type="ECO:0000256" key="7">
    <source>
        <dbReference type="ARBA" id="ARBA00022989"/>
    </source>
</evidence>
<dbReference type="InterPro" id="IPR050739">
    <property type="entry name" value="MFP"/>
</dbReference>
<accession>A0A6J5DAE3</accession>
<dbReference type="AlphaFoldDB" id="A0A6J5DAE3"/>
<evidence type="ECO:0000256" key="5">
    <source>
        <dbReference type="ARBA" id="ARBA00022519"/>
    </source>
</evidence>
<organism evidence="12 13">
    <name type="scientific">Paraburkholderia solisilvae</name>
    <dbReference type="NCBI Taxonomy" id="624376"/>
    <lineage>
        <taxon>Bacteria</taxon>
        <taxon>Pseudomonadati</taxon>
        <taxon>Pseudomonadota</taxon>
        <taxon>Betaproteobacteria</taxon>
        <taxon>Burkholderiales</taxon>
        <taxon>Burkholderiaceae</taxon>
        <taxon>Paraburkholderia</taxon>
    </lineage>
</organism>
<evidence type="ECO:0000256" key="4">
    <source>
        <dbReference type="ARBA" id="ARBA00022475"/>
    </source>
</evidence>
<evidence type="ECO:0000256" key="3">
    <source>
        <dbReference type="ARBA" id="ARBA00022448"/>
    </source>
</evidence>
<evidence type="ECO:0000313" key="13">
    <source>
        <dbReference type="Proteomes" id="UP000494329"/>
    </source>
</evidence>